<proteinExistence type="predicted"/>
<accession>K1S6E9</accession>
<dbReference type="AlphaFoldDB" id="K1S6E9"/>
<evidence type="ECO:0000313" key="1">
    <source>
        <dbReference type="EMBL" id="EKC51044.1"/>
    </source>
</evidence>
<feature type="non-terminal residue" evidence="1">
    <location>
        <position position="68"/>
    </location>
</feature>
<organism evidence="1">
    <name type="scientific">human gut metagenome</name>
    <dbReference type="NCBI Taxonomy" id="408170"/>
    <lineage>
        <taxon>unclassified sequences</taxon>
        <taxon>metagenomes</taxon>
        <taxon>organismal metagenomes</taxon>
    </lineage>
</organism>
<name>K1S6E9_9ZZZZ</name>
<sequence>MFWKWSKKKEQVYHVGNEDVAVPEVHTGKVAHEQAAQQDTGEKENIHYENVAIPEVHIPHKKKNKTQN</sequence>
<gene>
    <name evidence="1" type="ORF">LEA_17602</name>
</gene>
<dbReference type="EMBL" id="AJWY01012050">
    <property type="protein sequence ID" value="EKC51044.1"/>
    <property type="molecule type" value="Genomic_DNA"/>
</dbReference>
<protein>
    <submittedName>
        <fullName evidence="1">Uncharacterized protein</fullName>
    </submittedName>
</protein>
<comment type="caution">
    <text evidence="1">The sequence shown here is derived from an EMBL/GenBank/DDBJ whole genome shotgun (WGS) entry which is preliminary data.</text>
</comment>
<reference evidence="1" key="1">
    <citation type="journal article" date="2013" name="Environ. Microbiol.">
        <title>Microbiota from the distal guts of lean and obese adolescents exhibit partial functional redundancy besides clear differences in community structure.</title>
        <authorList>
            <person name="Ferrer M."/>
            <person name="Ruiz A."/>
            <person name="Lanza F."/>
            <person name="Haange S.B."/>
            <person name="Oberbach A."/>
            <person name="Till H."/>
            <person name="Bargiela R."/>
            <person name="Campoy C."/>
            <person name="Segura M.T."/>
            <person name="Richter M."/>
            <person name="von Bergen M."/>
            <person name="Seifert J."/>
            <person name="Suarez A."/>
        </authorList>
    </citation>
    <scope>NUCLEOTIDE SEQUENCE</scope>
</reference>